<evidence type="ECO:0000259" key="6">
    <source>
        <dbReference type="Pfam" id="PF08281"/>
    </source>
</evidence>
<accession>A0A7K1L059</accession>
<dbReference type="GO" id="GO:0003677">
    <property type="term" value="F:DNA binding"/>
    <property type="evidence" value="ECO:0007669"/>
    <property type="project" value="UniProtKB-KW"/>
</dbReference>
<dbReference type="InterPro" id="IPR013324">
    <property type="entry name" value="RNA_pol_sigma_r3/r4-like"/>
</dbReference>
<name>A0A7K1L059_9ACTN</name>
<dbReference type="PANTHER" id="PTHR43133:SF50">
    <property type="entry name" value="ECF RNA POLYMERASE SIGMA FACTOR SIGM"/>
    <property type="match status" value="1"/>
</dbReference>
<dbReference type="AlphaFoldDB" id="A0A7K1L059"/>
<organism evidence="7 8">
    <name type="scientific">Actinomadura litoris</name>
    <dbReference type="NCBI Taxonomy" id="2678616"/>
    <lineage>
        <taxon>Bacteria</taxon>
        <taxon>Bacillati</taxon>
        <taxon>Actinomycetota</taxon>
        <taxon>Actinomycetes</taxon>
        <taxon>Streptosporangiales</taxon>
        <taxon>Thermomonosporaceae</taxon>
        <taxon>Actinomadura</taxon>
    </lineage>
</organism>
<dbReference type="InterPro" id="IPR013325">
    <property type="entry name" value="RNA_pol_sigma_r2"/>
</dbReference>
<evidence type="ECO:0000256" key="3">
    <source>
        <dbReference type="ARBA" id="ARBA00023082"/>
    </source>
</evidence>
<feature type="domain" description="RNA polymerase sigma factor 70 region 4 type 2" evidence="6">
    <location>
        <begin position="113"/>
        <end position="165"/>
    </location>
</feature>
<reference evidence="7 8" key="1">
    <citation type="submission" date="2019-11" db="EMBL/GenBank/DDBJ databases">
        <authorList>
            <person name="Cao P."/>
        </authorList>
    </citation>
    <scope>NUCLEOTIDE SEQUENCE [LARGE SCALE GENOMIC DNA]</scope>
    <source>
        <strain evidence="7 8">NEAU-AAG5</strain>
    </source>
</reference>
<keyword evidence="4" id="KW-0238">DNA-binding</keyword>
<protein>
    <submittedName>
        <fullName evidence="7">Sigma-70 family RNA polymerase sigma factor</fullName>
    </submittedName>
</protein>
<dbReference type="Proteomes" id="UP000432015">
    <property type="component" value="Unassembled WGS sequence"/>
</dbReference>
<dbReference type="InterPro" id="IPR014284">
    <property type="entry name" value="RNA_pol_sigma-70_dom"/>
</dbReference>
<comment type="caution">
    <text evidence="7">The sequence shown here is derived from an EMBL/GenBank/DDBJ whole genome shotgun (WGS) entry which is preliminary data.</text>
</comment>
<dbReference type="RefSeq" id="WP_156216886.1">
    <property type="nucleotide sequence ID" value="NZ_WOFH01000004.1"/>
</dbReference>
<dbReference type="PANTHER" id="PTHR43133">
    <property type="entry name" value="RNA POLYMERASE ECF-TYPE SIGMA FACTO"/>
    <property type="match status" value="1"/>
</dbReference>
<evidence type="ECO:0000313" key="7">
    <source>
        <dbReference type="EMBL" id="MUN37821.1"/>
    </source>
</evidence>
<sequence>MSVEDLGHREAVTLSGSVLEELFAAHYPRLVGLAGLLGADDPEDVAQEAFARLQGRGGALRRPETAPAYLRATVCNLTRNRRRHLRLVRLRQPPPPEPAAAAELVVLDREGHRELIVALDGLSRRQREALVLRYWLDLTDQEVAEAMDVSAGSAKTHIRRGIAALQRALGGAPE</sequence>
<dbReference type="EMBL" id="WOFH01000004">
    <property type="protein sequence ID" value="MUN37821.1"/>
    <property type="molecule type" value="Genomic_DNA"/>
</dbReference>
<keyword evidence="2" id="KW-0805">Transcription regulation</keyword>
<keyword evidence="3" id="KW-0731">Sigma factor</keyword>
<evidence type="ECO:0000256" key="5">
    <source>
        <dbReference type="ARBA" id="ARBA00023163"/>
    </source>
</evidence>
<dbReference type="NCBIfam" id="TIGR02937">
    <property type="entry name" value="sigma70-ECF"/>
    <property type="match status" value="1"/>
</dbReference>
<dbReference type="InterPro" id="IPR036388">
    <property type="entry name" value="WH-like_DNA-bd_sf"/>
</dbReference>
<dbReference type="GO" id="GO:0016987">
    <property type="term" value="F:sigma factor activity"/>
    <property type="evidence" value="ECO:0007669"/>
    <property type="project" value="UniProtKB-KW"/>
</dbReference>
<dbReference type="GO" id="GO:0006352">
    <property type="term" value="P:DNA-templated transcription initiation"/>
    <property type="evidence" value="ECO:0007669"/>
    <property type="project" value="InterPro"/>
</dbReference>
<evidence type="ECO:0000313" key="8">
    <source>
        <dbReference type="Proteomes" id="UP000432015"/>
    </source>
</evidence>
<dbReference type="Gene3D" id="1.10.1740.10">
    <property type="match status" value="1"/>
</dbReference>
<dbReference type="CDD" id="cd06171">
    <property type="entry name" value="Sigma70_r4"/>
    <property type="match status" value="1"/>
</dbReference>
<dbReference type="InterPro" id="IPR013249">
    <property type="entry name" value="RNA_pol_sigma70_r4_t2"/>
</dbReference>
<keyword evidence="5" id="KW-0804">Transcription</keyword>
<comment type="similarity">
    <text evidence="1">Belongs to the sigma-70 factor family. ECF subfamily.</text>
</comment>
<dbReference type="InterPro" id="IPR039425">
    <property type="entry name" value="RNA_pol_sigma-70-like"/>
</dbReference>
<dbReference type="Gene3D" id="1.10.10.10">
    <property type="entry name" value="Winged helix-like DNA-binding domain superfamily/Winged helix DNA-binding domain"/>
    <property type="match status" value="1"/>
</dbReference>
<dbReference type="Pfam" id="PF08281">
    <property type="entry name" value="Sigma70_r4_2"/>
    <property type="match status" value="1"/>
</dbReference>
<dbReference type="SUPFAM" id="SSF88946">
    <property type="entry name" value="Sigma2 domain of RNA polymerase sigma factors"/>
    <property type="match status" value="1"/>
</dbReference>
<proteinExistence type="inferred from homology"/>
<evidence type="ECO:0000256" key="2">
    <source>
        <dbReference type="ARBA" id="ARBA00023015"/>
    </source>
</evidence>
<dbReference type="SUPFAM" id="SSF88659">
    <property type="entry name" value="Sigma3 and sigma4 domains of RNA polymerase sigma factors"/>
    <property type="match status" value="1"/>
</dbReference>
<gene>
    <name evidence="7" type="ORF">GNZ18_14550</name>
</gene>
<keyword evidence="8" id="KW-1185">Reference proteome</keyword>
<evidence type="ECO:0000256" key="1">
    <source>
        <dbReference type="ARBA" id="ARBA00010641"/>
    </source>
</evidence>
<evidence type="ECO:0000256" key="4">
    <source>
        <dbReference type="ARBA" id="ARBA00023125"/>
    </source>
</evidence>